<keyword evidence="4" id="KW-0697">Rotamase</keyword>
<evidence type="ECO:0000256" key="6">
    <source>
        <dbReference type="ARBA" id="ARBA00023235"/>
    </source>
</evidence>
<dbReference type="GO" id="GO:0043022">
    <property type="term" value="F:ribosome binding"/>
    <property type="evidence" value="ECO:0007669"/>
    <property type="project" value="TreeGrafter"/>
</dbReference>
<evidence type="ECO:0000313" key="8">
    <source>
        <dbReference type="EMBL" id="CAB4881818.1"/>
    </source>
</evidence>
<name>A0A6J7EJE8_9ZZZZ</name>
<gene>
    <name evidence="8" type="ORF">UFOPK3444_01503</name>
</gene>
<dbReference type="InterPro" id="IPR005215">
    <property type="entry name" value="Trig_fac"/>
</dbReference>
<comment type="similarity">
    <text evidence="2">Belongs to the FKBP-type PPIase family. Tig subfamily.</text>
</comment>
<dbReference type="SUPFAM" id="SSF102735">
    <property type="entry name" value="Trigger factor ribosome-binding domain"/>
    <property type="match status" value="1"/>
</dbReference>
<evidence type="ECO:0000256" key="2">
    <source>
        <dbReference type="ARBA" id="ARBA00005464"/>
    </source>
</evidence>
<dbReference type="EMBL" id="CAFBLU010000040">
    <property type="protein sequence ID" value="CAB4881818.1"/>
    <property type="molecule type" value="Genomic_DNA"/>
</dbReference>
<dbReference type="InterPro" id="IPR046357">
    <property type="entry name" value="PPIase_dom_sf"/>
</dbReference>
<protein>
    <recommendedName>
        <fullName evidence="3">peptidylprolyl isomerase</fullName>
        <ecNumber evidence="3">5.2.1.8</ecNumber>
    </recommendedName>
</protein>
<dbReference type="Pfam" id="PF05697">
    <property type="entry name" value="Trigger_N"/>
    <property type="match status" value="1"/>
</dbReference>
<dbReference type="InterPro" id="IPR036611">
    <property type="entry name" value="Trigger_fac_ribosome-bd_sf"/>
</dbReference>
<dbReference type="InterPro" id="IPR037041">
    <property type="entry name" value="Trigger_fac_C_sf"/>
</dbReference>
<keyword evidence="5" id="KW-0143">Chaperone</keyword>
<dbReference type="InterPro" id="IPR027304">
    <property type="entry name" value="Trigger_fact/SurA_dom_sf"/>
</dbReference>
<evidence type="ECO:0000256" key="4">
    <source>
        <dbReference type="ARBA" id="ARBA00023110"/>
    </source>
</evidence>
<accession>A0A6J7EJE8</accession>
<keyword evidence="6" id="KW-0413">Isomerase</keyword>
<dbReference type="GO" id="GO:0015031">
    <property type="term" value="P:protein transport"/>
    <property type="evidence" value="ECO:0007669"/>
    <property type="project" value="InterPro"/>
</dbReference>
<dbReference type="GO" id="GO:0003755">
    <property type="term" value="F:peptidyl-prolyl cis-trans isomerase activity"/>
    <property type="evidence" value="ECO:0007669"/>
    <property type="project" value="UniProtKB-KW"/>
</dbReference>
<evidence type="ECO:0000256" key="5">
    <source>
        <dbReference type="ARBA" id="ARBA00023186"/>
    </source>
</evidence>
<dbReference type="AlphaFoldDB" id="A0A6J7EJE8"/>
<dbReference type="HAMAP" id="MF_00303">
    <property type="entry name" value="Trigger_factor_Tig"/>
    <property type="match status" value="1"/>
</dbReference>
<dbReference type="Pfam" id="PF00254">
    <property type="entry name" value="FKBP_C"/>
    <property type="match status" value="1"/>
</dbReference>
<dbReference type="SUPFAM" id="SSF109998">
    <property type="entry name" value="Triger factor/SurA peptide-binding domain-like"/>
    <property type="match status" value="1"/>
</dbReference>
<dbReference type="NCBIfam" id="TIGR00115">
    <property type="entry name" value="tig"/>
    <property type="match status" value="1"/>
</dbReference>
<proteinExistence type="inferred from homology"/>
<sequence length="440" mass="48244">MRQIVSVTSVDLPESRVTLNVEVLAPALERSISRAADSIGQTLRIPGFRKGKVPAAVVISRVGREAVIDEAIRADLPTWYAEAVAEAGIEPVGDPRIDIGELPEEEGKPLGFTVEIGVRPEAKLGNYTGLKVDREELDVGDERINEEVERLREQAGRLEPSEAPAADGDTIVMNYRGSIDGVDFDGGTGSDQVIELGSGRFIPGFEEQLVGAGKGEDRTIEVTFPEDYQAEHLAGKDAVFAVEVTDVRTSKLPDLDDSFAEEMGYENLKALRDDIRERMTESEDRRIRATFREACIDAASEKAKIEVPDSLIQGRASEIWEQTVRSLAAQGINREAYMQITGKTEEEVIAEAAPDAERSLRREATIAAIVEKEEIIPTDLQLEDALEHSAGHEGVTPRELLVTLREDGRADQLEKELAARLAVDLVEESAKPNLIKPKKD</sequence>
<dbReference type="SUPFAM" id="SSF54534">
    <property type="entry name" value="FKBP-like"/>
    <property type="match status" value="1"/>
</dbReference>
<dbReference type="PANTHER" id="PTHR30560">
    <property type="entry name" value="TRIGGER FACTOR CHAPERONE AND PEPTIDYL-PROLYL CIS/TRANS ISOMERASE"/>
    <property type="match status" value="1"/>
</dbReference>
<evidence type="ECO:0000256" key="1">
    <source>
        <dbReference type="ARBA" id="ARBA00000971"/>
    </source>
</evidence>
<dbReference type="GO" id="GO:0044183">
    <property type="term" value="F:protein folding chaperone"/>
    <property type="evidence" value="ECO:0007669"/>
    <property type="project" value="TreeGrafter"/>
</dbReference>
<dbReference type="EC" id="5.2.1.8" evidence="3"/>
<dbReference type="PIRSF" id="PIRSF003095">
    <property type="entry name" value="Trigger_factor"/>
    <property type="match status" value="1"/>
</dbReference>
<dbReference type="GO" id="GO:0043335">
    <property type="term" value="P:protein unfolding"/>
    <property type="evidence" value="ECO:0007669"/>
    <property type="project" value="TreeGrafter"/>
</dbReference>
<dbReference type="InterPro" id="IPR008880">
    <property type="entry name" value="Trigger_fac_C"/>
</dbReference>
<feature type="domain" description="PPIase FKBP-type" evidence="7">
    <location>
        <begin position="168"/>
        <end position="250"/>
    </location>
</feature>
<dbReference type="Pfam" id="PF05698">
    <property type="entry name" value="Trigger_C"/>
    <property type="match status" value="1"/>
</dbReference>
<dbReference type="InterPro" id="IPR001179">
    <property type="entry name" value="PPIase_FKBP_dom"/>
</dbReference>
<organism evidence="8">
    <name type="scientific">freshwater metagenome</name>
    <dbReference type="NCBI Taxonomy" id="449393"/>
    <lineage>
        <taxon>unclassified sequences</taxon>
        <taxon>metagenomes</taxon>
        <taxon>ecological metagenomes</taxon>
    </lineage>
</organism>
<dbReference type="FunFam" id="3.10.50.40:FF:000001">
    <property type="entry name" value="Trigger factor"/>
    <property type="match status" value="1"/>
</dbReference>
<dbReference type="Gene3D" id="3.10.50.40">
    <property type="match status" value="1"/>
</dbReference>
<reference evidence="8" key="1">
    <citation type="submission" date="2020-05" db="EMBL/GenBank/DDBJ databases">
        <authorList>
            <person name="Chiriac C."/>
            <person name="Salcher M."/>
            <person name="Ghai R."/>
            <person name="Kavagutti S V."/>
        </authorList>
    </citation>
    <scope>NUCLEOTIDE SEQUENCE</scope>
</reference>
<dbReference type="Gene3D" id="1.10.3120.10">
    <property type="entry name" value="Trigger factor, C-terminal domain"/>
    <property type="match status" value="1"/>
</dbReference>
<dbReference type="Gene3D" id="3.30.70.1050">
    <property type="entry name" value="Trigger factor ribosome-binding domain"/>
    <property type="match status" value="1"/>
</dbReference>
<evidence type="ECO:0000256" key="3">
    <source>
        <dbReference type="ARBA" id="ARBA00013194"/>
    </source>
</evidence>
<dbReference type="GO" id="GO:0051083">
    <property type="term" value="P:'de novo' cotranslational protein folding"/>
    <property type="evidence" value="ECO:0007669"/>
    <property type="project" value="TreeGrafter"/>
</dbReference>
<comment type="catalytic activity">
    <reaction evidence="1">
        <text>[protein]-peptidylproline (omega=180) = [protein]-peptidylproline (omega=0)</text>
        <dbReference type="Rhea" id="RHEA:16237"/>
        <dbReference type="Rhea" id="RHEA-COMP:10747"/>
        <dbReference type="Rhea" id="RHEA-COMP:10748"/>
        <dbReference type="ChEBI" id="CHEBI:83833"/>
        <dbReference type="ChEBI" id="CHEBI:83834"/>
        <dbReference type="EC" id="5.2.1.8"/>
    </reaction>
</comment>
<dbReference type="InterPro" id="IPR008881">
    <property type="entry name" value="Trigger_fac_ribosome-bd_bac"/>
</dbReference>
<dbReference type="PROSITE" id="PS50059">
    <property type="entry name" value="FKBP_PPIASE"/>
    <property type="match status" value="1"/>
</dbReference>
<dbReference type="PANTHER" id="PTHR30560:SF3">
    <property type="entry name" value="TRIGGER FACTOR-LIKE PROTEIN TIG, CHLOROPLASTIC"/>
    <property type="match status" value="1"/>
</dbReference>
<evidence type="ECO:0000259" key="7">
    <source>
        <dbReference type="PROSITE" id="PS50059"/>
    </source>
</evidence>